<keyword evidence="5" id="KW-0812">Transmembrane</keyword>
<dbReference type="InterPro" id="IPR025949">
    <property type="entry name" value="PapC-like_C"/>
</dbReference>
<feature type="signal peptide" evidence="9">
    <location>
        <begin position="1"/>
        <end position="41"/>
    </location>
</feature>
<dbReference type="InterPro" id="IPR025885">
    <property type="entry name" value="PapC_N"/>
</dbReference>
<feature type="chain" id="PRO_5045255379" evidence="9">
    <location>
        <begin position="42"/>
        <end position="862"/>
    </location>
</feature>
<dbReference type="RefSeq" id="WP_340357717.1">
    <property type="nucleotide sequence ID" value="NZ_JBBKZU010000006.1"/>
</dbReference>
<keyword evidence="3" id="KW-0813">Transport</keyword>
<dbReference type="Proteomes" id="UP001365846">
    <property type="component" value="Unassembled WGS sequence"/>
</dbReference>
<keyword evidence="4" id="KW-1134">Transmembrane beta strand</keyword>
<evidence type="ECO:0000256" key="3">
    <source>
        <dbReference type="ARBA" id="ARBA00022448"/>
    </source>
</evidence>
<dbReference type="Gene3D" id="3.10.20.410">
    <property type="match status" value="1"/>
</dbReference>
<dbReference type="PANTHER" id="PTHR30451">
    <property type="entry name" value="OUTER MEMBRANE USHER PROTEIN"/>
    <property type="match status" value="1"/>
</dbReference>
<dbReference type="Gene3D" id="2.60.40.2610">
    <property type="entry name" value="Outer membrane usher protein FimD, plug domain"/>
    <property type="match status" value="1"/>
</dbReference>
<evidence type="ECO:0000256" key="6">
    <source>
        <dbReference type="ARBA" id="ARBA00022729"/>
    </source>
</evidence>
<evidence type="ECO:0000313" key="13">
    <source>
        <dbReference type="Proteomes" id="UP001365846"/>
    </source>
</evidence>
<evidence type="ECO:0000259" key="11">
    <source>
        <dbReference type="Pfam" id="PF13954"/>
    </source>
</evidence>
<dbReference type="Pfam" id="PF00577">
    <property type="entry name" value="Usher"/>
    <property type="match status" value="1"/>
</dbReference>
<evidence type="ECO:0000256" key="1">
    <source>
        <dbReference type="ARBA" id="ARBA00004571"/>
    </source>
</evidence>
<keyword evidence="6 9" id="KW-0732">Signal</keyword>
<organism evidence="12 13">
    <name type="scientific">Variovorax ureilyticus</name>
    <dbReference type="NCBI Taxonomy" id="1836198"/>
    <lineage>
        <taxon>Bacteria</taxon>
        <taxon>Pseudomonadati</taxon>
        <taxon>Pseudomonadota</taxon>
        <taxon>Betaproteobacteria</taxon>
        <taxon>Burkholderiales</taxon>
        <taxon>Comamonadaceae</taxon>
        <taxon>Variovorax</taxon>
    </lineage>
</organism>
<evidence type="ECO:0000256" key="7">
    <source>
        <dbReference type="ARBA" id="ARBA00023136"/>
    </source>
</evidence>
<evidence type="ECO:0000259" key="10">
    <source>
        <dbReference type="Pfam" id="PF13953"/>
    </source>
</evidence>
<name>A0ABU8VG76_9BURK</name>
<comment type="caution">
    <text evidence="12">The sequence shown here is derived from an EMBL/GenBank/DDBJ whole genome shotgun (WGS) entry which is preliminary data.</text>
</comment>
<proteinExistence type="inferred from homology"/>
<evidence type="ECO:0000256" key="2">
    <source>
        <dbReference type="ARBA" id="ARBA00008064"/>
    </source>
</evidence>
<comment type="subcellular location">
    <subcellularLocation>
        <location evidence="1">Cell outer membrane</location>
        <topology evidence="1">Multi-pass membrane protein</topology>
    </subcellularLocation>
</comment>
<keyword evidence="13" id="KW-1185">Reference proteome</keyword>
<feature type="domain" description="PapC N-terminal" evidence="11">
    <location>
        <begin position="51"/>
        <end position="195"/>
    </location>
</feature>
<keyword evidence="7" id="KW-0472">Membrane</keyword>
<reference evidence="12 13" key="1">
    <citation type="submission" date="2024-03" db="EMBL/GenBank/DDBJ databases">
        <title>Novel species of the genus Variovorax.</title>
        <authorList>
            <person name="Liu Q."/>
            <person name="Xin Y.-H."/>
        </authorList>
    </citation>
    <scope>NUCLEOTIDE SEQUENCE [LARGE SCALE GENOMIC DNA]</scope>
    <source>
        <strain evidence="12 13">KACC 18899</strain>
    </source>
</reference>
<dbReference type="InterPro" id="IPR042186">
    <property type="entry name" value="FimD_plug_dom"/>
</dbReference>
<dbReference type="Pfam" id="PF13954">
    <property type="entry name" value="PapC_N"/>
    <property type="match status" value="1"/>
</dbReference>
<comment type="similarity">
    <text evidence="2">Belongs to the fimbrial export usher family.</text>
</comment>
<evidence type="ECO:0000313" key="12">
    <source>
        <dbReference type="EMBL" id="MEJ8812456.1"/>
    </source>
</evidence>
<protein>
    <submittedName>
        <fullName evidence="12">Fimbria/pilus outer membrane usher protein</fullName>
    </submittedName>
</protein>
<feature type="domain" description="PapC-like C-terminal" evidence="10">
    <location>
        <begin position="778"/>
        <end position="838"/>
    </location>
</feature>
<evidence type="ECO:0000256" key="5">
    <source>
        <dbReference type="ARBA" id="ARBA00022692"/>
    </source>
</evidence>
<dbReference type="PANTHER" id="PTHR30451:SF20">
    <property type="entry name" value="FIMBRIAE USHER"/>
    <property type="match status" value="1"/>
</dbReference>
<dbReference type="SUPFAM" id="SSF141729">
    <property type="entry name" value="FimD N-terminal domain-like"/>
    <property type="match status" value="1"/>
</dbReference>
<dbReference type="Pfam" id="PF13953">
    <property type="entry name" value="PapC_C"/>
    <property type="match status" value="1"/>
</dbReference>
<keyword evidence="8" id="KW-0998">Cell outer membrane</keyword>
<evidence type="ECO:0000256" key="9">
    <source>
        <dbReference type="SAM" id="SignalP"/>
    </source>
</evidence>
<sequence>MLKIASNRTPPVAAPRALRRNRLAHCILMALGTLPAGPLLAAPSSAPQKVEFSPGFLGNSARNIDLSRFERGNPMLPGEWRVDLYVNQYLASRERVVFRADDAKDQAQPCFDRAQLAAMGVDTLKLEAAGADLGGDCLNLERLIPDASVAVDASELRLDISIPQVALVRNPRGYTDPKLWDRGLNAFTLGYNFNAAQSESNRQQSRDAYLGLDAGLNVGGWRLRNQSNVRWTNGNGSESQNIRTYAQHDVDPLGSQLTIGDTFTSGQVFDSVGVRGVSLATDDRMRPDSMNGYAPVVRGVAETHARVLVRQAGYVIYETNVAPGNFELTDLSATGFGGDLDVTVIEADGRERSFRVPFAAVPNLLRPGISRYAVTAGQVRNAALVASSPTFLEATYQRGLNNLMTGYAGVQSTSSSLYRSAVVGAAFNTPAGAVSLDVTGSQTHLSGQAGEKSGYSTRATYSKSIPQTHTDFALAAYRFSSRGYLGLDDAVRLDDLVRSSLSASGAVEDFARQRSRFQLTLSQSLGEGAGQLYVSGSRSQYWTGQSDWTSYNIGYSNRYRSLSYSVSATRSRLADGRSQDTFYVNLSIPLGNTTAGHRAPTLSMQGSHSPQGNGLTTSVAGNFGERDQYQYGVNGNVGSAGPDSVAVSAGWQAPYATLGGSYTQGTGGTRQTAVSASGGMVVHAGGVTLAPQLGDTIGLIEAQGAQGAHLASNSAIEIDARGYAVASNLSPYRMNEVMLDPQGLSANVELDDARLQVAPRAGAVVPLKFKTSTGQAHLLQLSKADGAPVPFGAEVLDASGRNVGYVGQGGQALVRLAGTENGALSARWGDGGRQCAIDWKPAGTGAQADATLQAVPATCRAL</sequence>
<dbReference type="InterPro" id="IPR037224">
    <property type="entry name" value="PapC_N_sf"/>
</dbReference>
<dbReference type="EMBL" id="JBBKZU010000006">
    <property type="protein sequence ID" value="MEJ8812456.1"/>
    <property type="molecule type" value="Genomic_DNA"/>
</dbReference>
<dbReference type="InterPro" id="IPR043142">
    <property type="entry name" value="PapC-like_C_sf"/>
</dbReference>
<dbReference type="Gene3D" id="2.60.40.3110">
    <property type="match status" value="1"/>
</dbReference>
<dbReference type="Gene3D" id="2.60.40.2070">
    <property type="match status" value="1"/>
</dbReference>
<evidence type="ECO:0000256" key="4">
    <source>
        <dbReference type="ARBA" id="ARBA00022452"/>
    </source>
</evidence>
<accession>A0ABU8VG76</accession>
<dbReference type="InterPro" id="IPR000015">
    <property type="entry name" value="Fimb_usher"/>
</dbReference>
<gene>
    <name evidence="12" type="ORF">WKW77_15330</name>
</gene>
<evidence type="ECO:0000256" key="8">
    <source>
        <dbReference type="ARBA" id="ARBA00023237"/>
    </source>
</evidence>